<dbReference type="PANTHER" id="PTHR42722">
    <property type="entry name" value="LEUCINE DEHYDROGENASE"/>
    <property type="match status" value="1"/>
</dbReference>
<gene>
    <name evidence="8" type="ORF">ASJ30_03035</name>
</gene>
<sequence>MTTVTHPVPTSDAIATPWASEQTITCRDDRVGLRAIIAIDDTTLGPGFGGVRYRAYPSTEAAAREAQRLAAAMTLKHALAELPYGGAKSVVVLDGDAPAPGSPERRALFARFGEMIARTAGSYVPGVDMGTLLEDMQTIRDDGGARAFCDEVSPSPFTARGVYAAMRAAAVHHHGEGGLSGLRVVVQGIGSVGEEVARLAHGDGARVTLADIDTARAQALATELGGDTVPTEAAPFTEADVFAPCAVARVVTRDSIDRLPARIIAGAANDTLDSPDCAGALQAAGITFVPDFVANAGGVIQVHGGVAGWSPEETLAAIDRIGERVTGLLAAAEAEGITPVEAALRRADAALGRTVVR</sequence>
<feature type="active site" description="Proton donor/acceptor" evidence="4">
    <location>
        <position position="88"/>
    </location>
</feature>
<evidence type="ECO:0000313" key="8">
    <source>
        <dbReference type="EMBL" id="APH00632.1"/>
    </source>
</evidence>
<accession>A0A1L3ME69</accession>
<name>A0A1L3ME69_9MICO</name>
<evidence type="ECO:0000256" key="2">
    <source>
        <dbReference type="ARBA" id="ARBA00023002"/>
    </source>
</evidence>
<dbReference type="EMBL" id="CP013290">
    <property type="protein sequence ID" value="APH00632.1"/>
    <property type="molecule type" value="Genomic_DNA"/>
</dbReference>
<evidence type="ECO:0000256" key="1">
    <source>
        <dbReference type="ARBA" id="ARBA00006382"/>
    </source>
</evidence>
<dbReference type="CDD" id="cd01075">
    <property type="entry name" value="NAD_bind_Leu_Phe_Val_DH"/>
    <property type="match status" value="1"/>
</dbReference>
<feature type="binding site" evidence="5">
    <location>
        <begin position="188"/>
        <end position="193"/>
    </location>
    <ligand>
        <name>NAD(+)</name>
        <dbReference type="ChEBI" id="CHEBI:57540"/>
    </ligand>
</feature>
<evidence type="ECO:0000313" key="9">
    <source>
        <dbReference type="Proteomes" id="UP000182938"/>
    </source>
</evidence>
<dbReference type="PANTHER" id="PTHR42722:SF1">
    <property type="entry name" value="VALINE DEHYDROGENASE"/>
    <property type="match status" value="1"/>
</dbReference>
<dbReference type="GO" id="GO:0000166">
    <property type="term" value="F:nucleotide binding"/>
    <property type="evidence" value="ECO:0007669"/>
    <property type="project" value="UniProtKB-KW"/>
</dbReference>
<dbReference type="InterPro" id="IPR046346">
    <property type="entry name" value="Aminoacid_DH-like_N_sf"/>
</dbReference>
<dbReference type="RefSeq" id="WP_072623800.1">
    <property type="nucleotide sequence ID" value="NZ_CP013290.1"/>
</dbReference>
<keyword evidence="2 6" id="KW-0560">Oxidoreductase</keyword>
<evidence type="ECO:0000259" key="7">
    <source>
        <dbReference type="SMART" id="SM00839"/>
    </source>
</evidence>
<dbReference type="AlphaFoldDB" id="A0A1L3ME69"/>
<organism evidence="8 9">
    <name type="scientific">Janibacter indicus</name>
    <dbReference type="NCBI Taxonomy" id="857417"/>
    <lineage>
        <taxon>Bacteria</taxon>
        <taxon>Bacillati</taxon>
        <taxon>Actinomycetota</taxon>
        <taxon>Actinomycetes</taxon>
        <taxon>Micrococcales</taxon>
        <taxon>Intrasporangiaceae</taxon>
        <taxon>Janibacter</taxon>
    </lineage>
</organism>
<dbReference type="Pfam" id="PF02812">
    <property type="entry name" value="ELFV_dehydrog_N"/>
    <property type="match status" value="1"/>
</dbReference>
<keyword evidence="5" id="KW-0547">Nucleotide-binding</keyword>
<proteinExistence type="inferred from homology"/>
<dbReference type="PIRSF" id="PIRSF000188">
    <property type="entry name" value="Phe_leu_dh"/>
    <property type="match status" value="1"/>
</dbReference>
<evidence type="ECO:0000256" key="4">
    <source>
        <dbReference type="PIRSR" id="PIRSR000188-1"/>
    </source>
</evidence>
<keyword evidence="3 5" id="KW-0520">NAD</keyword>
<evidence type="ECO:0000256" key="5">
    <source>
        <dbReference type="PIRSR" id="PIRSR000188-2"/>
    </source>
</evidence>
<dbReference type="SUPFAM" id="SSF51735">
    <property type="entry name" value="NAD(P)-binding Rossmann-fold domains"/>
    <property type="match status" value="1"/>
</dbReference>
<dbReference type="InterPro" id="IPR036291">
    <property type="entry name" value="NAD(P)-bd_dom_sf"/>
</dbReference>
<evidence type="ECO:0000256" key="6">
    <source>
        <dbReference type="RuleBase" id="RU004417"/>
    </source>
</evidence>
<dbReference type="InterPro" id="IPR016211">
    <property type="entry name" value="Glu/Phe/Leu/Val/Trp_DH_bac/arc"/>
</dbReference>
<dbReference type="Gene3D" id="3.40.50.720">
    <property type="entry name" value="NAD(P)-binding Rossmann-like Domain"/>
    <property type="match status" value="1"/>
</dbReference>
<dbReference type="Gene3D" id="3.40.50.10860">
    <property type="entry name" value="Leucine Dehydrogenase, chain A, domain 1"/>
    <property type="match status" value="1"/>
</dbReference>
<keyword evidence="9" id="KW-1185">Reference proteome</keyword>
<dbReference type="Pfam" id="PF00208">
    <property type="entry name" value="ELFV_dehydrog"/>
    <property type="match status" value="1"/>
</dbReference>
<dbReference type="Proteomes" id="UP000182938">
    <property type="component" value="Chromosome"/>
</dbReference>
<dbReference type="GO" id="GO:0006520">
    <property type="term" value="P:amino acid metabolic process"/>
    <property type="evidence" value="ECO:0007669"/>
    <property type="project" value="InterPro"/>
</dbReference>
<dbReference type="InterPro" id="IPR006095">
    <property type="entry name" value="Glu/Leu/Phe/Val/Trp_DH"/>
</dbReference>
<dbReference type="SMART" id="SM00839">
    <property type="entry name" value="ELFV_dehydrog"/>
    <property type="match status" value="1"/>
</dbReference>
<dbReference type="GO" id="GO:0016639">
    <property type="term" value="F:oxidoreductase activity, acting on the CH-NH2 group of donors, NAD or NADP as acceptor"/>
    <property type="evidence" value="ECO:0007669"/>
    <property type="project" value="InterPro"/>
</dbReference>
<dbReference type="PRINTS" id="PR00082">
    <property type="entry name" value="GLFDHDRGNASE"/>
</dbReference>
<dbReference type="InterPro" id="IPR006096">
    <property type="entry name" value="Glu/Leu/Phe/Val/Trp_DH_C"/>
</dbReference>
<dbReference type="SUPFAM" id="SSF53223">
    <property type="entry name" value="Aminoacid dehydrogenase-like, N-terminal domain"/>
    <property type="match status" value="1"/>
</dbReference>
<reference evidence="8 9" key="1">
    <citation type="submission" date="2015-11" db="EMBL/GenBank/DDBJ databases">
        <authorList>
            <person name="Zhang Y."/>
            <person name="Guo Z."/>
        </authorList>
    </citation>
    <scope>NUCLEOTIDE SEQUENCE [LARGE SCALE GENOMIC DNA]</scope>
    <source>
        <strain evidence="8 9">YFY001</strain>
    </source>
</reference>
<evidence type="ECO:0000256" key="3">
    <source>
        <dbReference type="ARBA" id="ARBA00023027"/>
    </source>
</evidence>
<dbReference type="InterPro" id="IPR006097">
    <property type="entry name" value="Glu/Leu/Phe/Val/Trp_DH_dimer"/>
</dbReference>
<comment type="similarity">
    <text evidence="1 6">Belongs to the Glu/Leu/Phe/Val dehydrogenases family.</text>
</comment>
<feature type="domain" description="Glutamate/phenylalanine/leucine/valine/L-tryptophan dehydrogenase C-terminal" evidence="7">
    <location>
        <begin position="152"/>
        <end position="352"/>
    </location>
</feature>
<dbReference type="KEGG" id="jte:ASJ30_03035"/>
<protein>
    <submittedName>
        <fullName evidence="8">Leucine dehydrogenase</fullName>
    </submittedName>
</protein>